<feature type="domain" description="Lumazine-binding" evidence="8">
    <location>
        <begin position="108"/>
        <end position="207"/>
    </location>
</feature>
<dbReference type="NCBIfam" id="TIGR00187">
    <property type="entry name" value="ribE"/>
    <property type="match status" value="1"/>
</dbReference>
<proteinExistence type="predicted"/>
<dbReference type="GO" id="GO:0004746">
    <property type="term" value="F:riboflavin synthase activity"/>
    <property type="evidence" value="ECO:0007669"/>
    <property type="project" value="UniProtKB-EC"/>
</dbReference>
<dbReference type="FunFam" id="2.40.30.20:FF:000004">
    <property type="entry name" value="Riboflavin synthase, alpha subunit"/>
    <property type="match status" value="1"/>
</dbReference>
<dbReference type="CDD" id="cd00402">
    <property type="entry name" value="Riboflavin_synthase_like"/>
    <property type="match status" value="1"/>
</dbReference>
<protein>
    <recommendedName>
        <fullName evidence="4">Riboflavin synthase</fullName>
        <ecNumber evidence="3">2.5.1.9</ecNumber>
    </recommendedName>
</protein>
<gene>
    <name evidence="9" type="ORF">LSP00402_LOCUS21614</name>
</gene>
<name>A0A7S2U4F9_9EUKA</name>
<comment type="function">
    <text evidence="1">Catalyzes the dismutation of two molecules of 6,7-dimethyl-8-ribityllumazine, resulting in the formation of riboflavin and 5-amino-6-(D-ribitylamino)uracil.</text>
</comment>
<evidence type="ECO:0000256" key="3">
    <source>
        <dbReference type="ARBA" id="ARBA00012827"/>
    </source>
</evidence>
<keyword evidence="6" id="KW-0808">Transferase</keyword>
<dbReference type="InterPro" id="IPR023366">
    <property type="entry name" value="ATP_synth_asu-like_sf"/>
</dbReference>
<dbReference type="PIRSF" id="PIRSF000498">
    <property type="entry name" value="Riboflavin_syn_A"/>
    <property type="match status" value="1"/>
</dbReference>
<dbReference type="Gene3D" id="2.40.30.20">
    <property type="match status" value="2"/>
</dbReference>
<organism evidence="9">
    <name type="scientific">Lotharella oceanica</name>
    <dbReference type="NCBI Taxonomy" id="641309"/>
    <lineage>
        <taxon>Eukaryota</taxon>
        <taxon>Sar</taxon>
        <taxon>Rhizaria</taxon>
        <taxon>Cercozoa</taxon>
        <taxon>Chlorarachniophyceae</taxon>
        <taxon>Lotharella</taxon>
    </lineage>
</organism>
<reference evidence="9" key="1">
    <citation type="submission" date="2021-01" db="EMBL/GenBank/DDBJ databases">
        <authorList>
            <person name="Corre E."/>
            <person name="Pelletier E."/>
            <person name="Niang G."/>
            <person name="Scheremetjew M."/>
            <person name="Finn R."/>
            <person name="Kale V."/>
            <person name="Holt S."/>
            <person name="Cochrane G."/>
            <person name="Meng A."/>
            <person name="Brown T."/>
            <person name="Cohen L."/>
        </authorList>
    </citation>
    <scope>NUCLEOTIDE SEQUENCE</scope>
    <source>
        <strain evidence="9">CCMP622</strain>
    </source>
</reference>
<evidence type="ECO:0000259" key="8">
    <source>
        <dbReference type="PROSITE" id="PS51177"/>
    </source>
</evidence>
<evidence type="ECO:0000256" key="4">
    <source>
        <dbReference type="ARBA" id="ARBA00013950"/>
    </source>
</evidence>
<dbReference type="SUPFAM" id="SSF63380">
    <property type="entry name" value="Riboflavin synthase domain-like"/>
    <property type="match status" value="2"/>
</dbReference>
<dbReference type="PANTHER" id="PTHR21098:SF0">
    <property type="entry name" value="RIBOFLAVIN SYNTHASE"/>
    <property type="match status" value="1"/>
</dbReference>
<dbReference type="InterPro" id="IPR026017">
    <property type="entry name" value="Lumazine-bd_dom"/>
</dbReference>
<dbReference type="EMBL" id="HBHP01035107">
    <property type="protein sequence ID" value="CAD9777598.1"/>
    <property type="molecule type" value="Transcribed_RNA"/>
</dbReference>
<dbReference type="InterPro" id="IPR001783">
    <property type="entry name" value="Lumazine-bd"/>
</dbReference>
<evidence type="ECO:0000256" key="2">
    <source>
        <dbReference type="ARBA" id="ARBA00004887"/>
    </source>
</evidence>
<sequence>MVFSGIVQEIGQVVSYEEKDDVKMWDGKISKGTVMRVKMEKGLVDAYVGCSIAINGVCLTATSFDKESAAFGLAPETLRRSNLRFLKAGDPVNVEPSLKGSDRNSGHYVQGHVDGTGQIVHKEKDGESLRIRIGNVPAELMNSIVEKGYIAVDGTSLTITAVNPGACWFEFMLVSHTQSAVIIPRKNIGDHVNVEVDVMAKYASRAVKSAVKGIESQIFKLKCGIAILGSVLLVTLLGGKRMLK</sequence>
<keyword evidence="5" id="KW-0686">Riboflavin biosynthesis</keyword>
<dbReference type="EC" id="2.5.1.9" evidence="3"/>
<evidence type="ECO:0000313" key="9">
    <source>
        <dbReference type="EMBL" id="CAD9777598.1"/>
    </source>
</evidence>
<dbReference type="NCBIfam" id="NF006767">
    <property type="entry name" value="PRK09289.1"/>
    <property type="match status" value="1"/>
</dbReference>
<keyword evidence="7" id="KW-0677">Repeat</keyword>
<dbReference type="PANTHER" id="PTHR21098">
    <property type="entry name" value="RIBOFLAVIN SYNTHASE ALPHA CHAIN"/>
    <property type="match status" value="1"/>
</dbReference>
<feature type="domain" description="Lumazine-binding" evidence="8">
    <location>
        <begin position="2"/>
        <end position="107"/>
    </location>
</feature>
<comment type="pathway">
    <text evidence="2">Cofactor biosynthesis; riboflavin biosynthesis; riboflavin from 2-hydroxy-3-oxobutyl phosphate and 5-amino-6-(D-ribitylamino)uracil: step 2/2.</text>
</comment>
<dbReference type="InterPro" id="IPR017938">
    <property type="entry name" value="Riboflavin_synthase-like_b-brl"/>
</dbReference>
<dbReference type="GO" id="GO:0009231">
    <property type="term" value="P:riboflavin biosynthetic process"/>
    <property type="evidence" value="ECO:0007669"/>
    <property type="project" value="UniProtKB-KW"/>
</dbReference>
<evidence type="ECO:0000256" key="1">
    <source>
        <dbReference type="ARBA" id="ARBA00002803"/>
    </source>
</evidence>
<dbReference type="PROSITE" id="PS51177">
    <property type="entry name" value="LUMAZINE_BIND"/>
    <property type="match status" value="2"/>
</dbReference>
<evidence type="ECO:0000256" key="5">
    <source>
        <dbReference type="ARBA" id="ARBA00022619"/>
    </source>
</evidence>
<evidence type="ECO:0000256" key="6">
    <source>
        <dbReference type="ARBA" id="ARBA00022679"/>
    </source>
</evidence>
<evidence type="ECO:0000256" key="7">
    <source>
        <dbReference type="ARBA" id="ARBA00022737"/>
    </source>
</evidence>
<dbReference type="Pfam" id="PF00677">
    <property type="entry name" value="Lum_binding"/>
    <property type="match status" value="2"/>
</dbReference>
<dbReference type="AlphaFoldDB" id="A0A7S2U4F9"/>
<accession>A0A7S2U4F9</accession>